<evidence type="ECO:0000256" key="1">
    <source>
        <dbReference type="ARBA" id="ARBA00022723"/>
    </source>
</evidence>
<evidence type="ECO:0000256" key="4">
    <source>
        <dbReference type="ARBA" id="ARBA00022833"/>
    </source>
</evidence>
<evidence type="ECO:0000256" key="6">
    <source>
        <dbReference type="SAM" id="MobiDB-lite"/>
    </source>
</evidence>
<proteinExistence type="predicted"/>
<reference evidence="8" key="1">
    <citation type="submission" date="2021-06" db="EMBL/GenBank/DDBJ databases">
        <authorList>
            <person name="Hodson N. C."/>
            <person name="Mongue J. A."/>
            <person name="Jaron S. K."/>
        </authorList>
    </citation>
    <scope>NUCLEOTIDE SEQUENCE</scope>
</reference>
<feature type="compositionally biased region" description="Polar residues" evidence="6">
    <location>
        <begin position="286"/>
        <end position="299"/>
    </location>
</feature>
<dbReference type="EMBL" id="CAJVCH010528645">
    <property type="protein sequence ID" value="CAG7823172.1"/>
    <property type="molecule type" value="Genomic_DNA"/>
</dbReference>
<feature type="domain" description="C2H2-type" evidence="7">
    <location>
        <begin position="336"/>
        <end position="364"/>
    </location>
</feature>
<evidence type="ECO:0000313" key="9">
    <source>
        <dbReference type="Proteomes" id="UP000708208"/>
    </source>
</evidence>
<keyword evidence="1" id="KW-0479">Metal-binding</keyword>
<feature type="domain" description="C2H2-type" evidence="7">
    <location>
        <begin position="225"/>
        <end position="253"/>
    </location>
</feature>
<keyword evidence="4" id="KW-0862">Zinc</keyword>
<comment type="caution">
    <text evidence="8">The sequence shown here is derived from an EMBL/GenBank/DDBJ whole genome shotgun (WGS) entry which is preliminary data.</text>
</comment>
<dbReference type="PROSITE" id="PS00028">
    <property type="entry name" value="ZINC_FINGER_C2H2_1"/>
    <property type="match status" value="4"/>
</dbReference>
<organism evidence="8 9">
    <name type="scientific">Allacma fusca</name>
    <dbReference type="NCBI Taxonomy" id="39272"/>
    <lineage>
        <taxon>Eukaryota</taxon>
        <taxon>Metazoa</taxon>
        <taxon>Ecdysozoa</taxon>
        <taxon>Arthropoda</taxon>
        <taxon>Hexapoda</taxon>
        <taxon>Collembola</taxon>
        <taxon>Symphypleona</taxon>
        <taxon>Sminthuridae</taxon>
        <taxon>Allacma</taxon>
    </lineage>
</organism>
<feature type="non-terminal residue" evidence="8">
    <location>
        <position position="446"/>
    </location>
</feature>
<evidence type="ECO:0000256" key="2">
    <source>
        <dbReference type="ARBA" id="ARBA00022737"/>
    </source>
</evidence>
<feature type="domain" description="C2H2-type" evidence="7">
    <location>
        <begin position="169"/>
        <end position="196"/>
    </location>
</feature>
<dbReference type="OrthoDB" id="4748970at2759"/>
<evidence type="ECO:0000256" key="3">
    <source>
        <dbReference type="ARBA" id="ARBA00022771"/>
    </source>
</evidence>
<dbReference type="PANTHER" id="PTHR24379">
    <property type="entry name" value="KRAB AND ZINC FINGER DOMAIN-CONTAINING"/>
    <property type="match status" value="1"/>
</dbReference>
<evidence type="ECO:0000313" key="8">
    <source>
        <dbReference type="EMBL" id="CAG7823172.1"/>
    </source>
</evidence>
<name>A0A8J2KSX6_9HEXA</name>
<protein>
    <recommendedName>
        <fullName evidence="7">C2H2-type domain-containing protein</fullName>
    </recommendedName>
</protein>
<keyword evidence="9" id="KW-1185">Reference proteome</keyword>
<gene>
    <name evidence="8" type="ORF">AFUS01_LOCUS33403</name>
</gene>
<dbReference type="SMART" id="SM00355">
    <property type="entry name" value="ZnF_C2H2"/>
    <property type="match status" value="8"/>
</dbReference>
<dbReference type="InterPro" id="IPR013087">
    <property type="entry name" value="Znf_C2H2_type"/>
</dbReference>
<dbReference type="PROSITE" id="PS50157">
    <property type="entry name" value="ZINC_FINGER_C2H2_2"/>
    <property type="match status" value="4"/>
</dbReference>
<dbReference type="GO" id="GO:0008270">
    <property type="term" value="F:zinc ion binding"/>
    <property type="evidence" value="ECO:0007669"/>
    <property type="project" value="UniProtKB-KW"/>
</dbReference>
<dbReference type="PANTHER" id="PTHR24379:SF121">
    <property type="entry name" value="C2H2-TYPE DOMAIN-CONTAINING PROTEIN"/>
    <property type="match status" value="1"/>
</dbReference>
<keyword evidence="3 5" id="KW-0863">Zinc-finger</keyword>
<feature type="domain" description="C2H2-type" evidence="7">
    <location>
        <begin position="197"/>
        <end position="224"/>
    </location>
</feature>
<dbReference type="Proteomes" id="UP000708208">
    <property type="component" value="Unassembled WGS sequence"/>
</dbReference>
<accession>A0A8J2KSX6</accession>
<dbReference type="Pfam" id="PF00096">
    <property type="entry name" value="zf-C2H2"/>
    <property type="match status" value="2"/>
</dbReference>
<dbReference type="AlphaFoldDB" id="A0A8J2KSX6"/>
<evidence type="ECO:0000259" key="7">
    <source>
        <dbReference type="PROSITE" id="PS50157"/>
    </source>
</evidence>
<feature type="region of interest" description="Disordered" evidence="6">
    <location>
        <begin position="272"/>
        <end position="299"/>
    </location>
</feature>
<evidence type="ECO:0000256" key="5">
    <source>
        <dbReference type="PROSITE-ProRule" id="PRU00042"/>
    </source>
</evidence>
<keyword evidence="2" id="KW-0677">Repeat</keyword>
<sequence length="446" mass="51163">MHHPTPLPSSGNSEEVLLLASALKIPEVDITWKVRKRSRLLRISKAEVSQKLITKFTTAIQTTAELDNYYCCKHCSFCSNNKKQFEDHISSRRSPPSLQCDLCTFKSCTSTGMQTHTEEMHSSLSINFEIVPKIQPLLTTVVRKTSQANANLASSQISDFSAPPVKSRHQCKYCKKRFWSQAVYNFHILTHAQKRSFKCNRCSSVFNSQAKQKKHIFAHRGGPIQKCLHCEMTFCFQRTLTAHVKATHADSDEPIIPVLFKYGKDLESMVGNPTAEEPMETFEDPSPSNLSGESTSTEETILEKVQEKRIRSVKEMQLIRLELDPERISASQKARFICHLCKKTFKTRAHLQHHLTIIHTDKGPFKCNLCSYVTNSSSHLRRHQEISRSRNGNSFFCNECDFNSCSSNYFRMHLSENHPEEEASLDEQSQQIWPQKSMHKVFEEDL</sequence>